<dbReference type="Proteomes" id="UP000017052">
    <property type="component" value="Unassembled WGS sequence"/>
</dbReference>
<name>U2QZX5_9ACTN</name>
<organism evidence="1 2">
    <name type="scientific">Propionibacterium acidifaciens F0233</name>
    <dbReference type="NCBI Taxonomy" id="553198"/>
    <lineage>
        <taxon>Bacteria</taxon>
        <taxon>Bacillati</taxon>
        <taxon>Actinomycetota</taxon>
        <taxon>Actinomycetes</taxon>
        <taxon>Propionibacteriales</taxon>
        <taxon>Propionibacteriaceae</taxon>
        <taxon>Propionibacterium</taxon>
    </lineage>
</organism>
<keyword evidence="2" id="KW-1185">Reference proteome</keyword>
<protein>
    <submittedName>
        <fullName evidence="1">Uncharacterized protein</fullName>
    </submittedName>
</protein>
<proteinExistence type="predicted"/>
<dbReference type="EMBL" id="ACVN02000044">
    <property type="protein sequence ID" value="ERK61744.1"/>
    <property type="molecule type" value="Genomic_DNA"/>
</dbReference>
<accession>U2QZX5</accession>
<sequence length="57" mass="6018">MRLARFRFACHGVLLLGPWVSRPTPCFQCGFSFGGPAAHRAVPFAPTVGAGRGADSD</sequence>
<evidence type="ECO:0000313" key="1">
    <source>
        <dbReference type="EMBL" id="ERK61744.1"/>
    </source>
</evidence>
<reference evidence="1" key="1">
    <citation type="submission" date="2013-08" db="EMBL/GenBank/DDBJ databases">
        <authorList>
            <person name="Durkin A.S."/>
            <person name="Haft D.R."/>
            <person name="McCorrison J."/>
            <person name="Torralba M."/>
            <person name="Gillis M."/>
            <person name="Haft D.H."/>
            <person name="Methe B."/>
            <person name="Sutton G."/>
            <person name="Nelson K.E."/>
        </authorList>
    </citation>
    <scope>NUCLEOTIDE SEQUENCE [LARGE SCALE GENOMIC DNA]</scope>
    <source>
        <strain evidence="1">F0233</strain>
    </source>
</reference>
<gene>
    <name evidence="1" type="ORF">HMPREF0682_2272</name>
</gene>
<comment type="caution">
    <text evidence="1">The sequence shown here is derived from an EMBL/GenBank/DDBJ whole genome shotgun (WGS) entry which is preliminary data.</text>
</comment>
<evidence type="ECO:0000313" key="2">
    <source>
        <dbReference type="Proteomes" id="UP000017052"/>
    </source>
</evidence>
<dbReference type="AlphaFoldDB" id="U2QZX5"/>